<accession>A0A8X6J8P0</accession>
<dbReference type="OrthoDB" id="6431953at2759"/>
<dbReference type="Proteomes" id="UP000887013">
    <property type="component" value="Unassembled WGS sequence"/>
</dbReference>
<gene>
    <name evidence="1" type="primary">X975_00963</name>
    <name evidence="1" type="ORF">NPIL_147901</name>
</gene>
<sequence length="96" mass="10708">MNVPSAPHFGGLWKAAVKSMKFPMIRVIGSHILSQEEFSTSLEKIEAVLNSRPLVAASDDLNDFSVITPGHFFIGSELKSVPEPNYTREKIPIRKR</sequence>
<evidence type="ECO:0000313" key="1">
    <source>
        <dbReference type="EMBL" id="GFS46657.1"/>
    </source>
</evidence>
<organism evidence="1 2">
    <name type="scientific">Nephila pilipes</name>
    <name type="common">Giant wood spider</name>
    <name type="synonym">Nephila maculata</name>
    <dbReference type="NCBI Taxonomy" id="299642"/>
    <lineage>
        <taxon>Eukaryota</taxon>
        <taxon>Metazoa</taxon>
        <taxon>Ecdysozoa</taxon>
        <taxon>Arthropoda</taxon>
        <taxon>Chelicerata</taxon>
        <taxon>Arachnida</taxon>
        <taxon>Araneae</taxon>
        <taxon>Araneomorphae</taxon>
        <taxon>Entelegynae</taxon>
        <taxon>Araneoidea</taxon>
        <taxon>Nephilidae</taxon>
        <taxon>Nephila</taxon>
    </lineage>
</organism>
<protein>
    <submittedName>
        <fullName evidence="1">Uncharacterized protein</fullName>
    </submittedName>
</protein>
<proteinExistence type="predicted"/>
<dbReference type="EMBL" id="BMAW01090820">
    <property type="protein sequence ID" value="GFS46657.1"/>
    <property type="molecule type" value="Genomic_DNA"/>
</dbReference>
<keyword evidence="2" id="KW-1185">Reference proteome</keyword>
<dbReference type="PANTHER" id="PTHR47331">
    <property type="entry name" value="PHD-TYPE DOMAIN-CONTAINING PROTEIN"/>
    <property type="match status" value="1"/>
</dbReference>
<comment type="caution">
    <text evidence="1">The sequence shown here is derived from an EMBL/GenBank/DDBJ whole genome shotgun (WGS) entry which is preliminary data.</text>
</comment>
<reference evidence="1" key="1">
    <citation type="submission" date="2020-08" db="EMBL/GenBank/DDBJ databases">
        <title>Multicomponent nature underlies the extraordinary mechanical properties of spider dragline silk.</title>
        <authorList>
            <person name="Kono N."/>
            <person name="Nakamura H."/>
            <person name="Mori M."/>
            <person name="Yoshida Y."/>
            <person name="Ohtoshi R."/>
            <person name="Malay A.D."/>
            <person name="Moran D.A.P."/>
            <person name="Tomita M."/>
            <person name="Numata K."/>
            <person name="Arakawa K."/>
        </authorList>
    </citation>
    <scope>NUCLEOTIDE SEQUENCE</scope>
</reference>
<dbReference type="AlphaFoldDB" id="A0A8X6J8P0"/>
<name>A0A8X6J8P0_NEPPI</name>
<evidence type="ECO:0000313" key="2">
    <source>
        <dbReference type="Proteomes" id="UP000887013"/>
    </source>
</evidence>